<dbReference type="FunFam" id="2.30.29.30:FF:000107">
    <property type="entry name" value="Tyrosine-protein phosphatase non-receptor type 13"/>
    <property type="match status" value="1"/>
</dbReference>
<dbReference type="InterPro" id="IPR048292">
    <property type="entry name" value="SDA1_C"/>
</dbReference>
<feature type="domain" description="FERM" evidence="15">
    <location>
        <begin position="645"/>
        <end position="944"/>
    </location>
</feature>
<dbReference type="InterPro" id="IPR011019">
    <property type="entry name" value="KIND_dom"/>
</dbReference>
<comment type="subcellular location">
    <subcellularLocation>
        <location evidence="3">Cytoplasm</location>
        <location evidence="3">Cytoskeleton</location>
    </subcellularLocation>
    <subcellularLocation>
        <location evidence="2">Nucleus</location>
    </subcellularLocation>
</comment>
<feature type="domain" description="PDZ" evidence="16">
    <location>
        <begin position="1568"/>
        <end position="1634"/>
    </location>
</feature>
<dbReference type="InterPro" id="IPR018980">
    <property type="entry name" value="FERM_PH-like_C"/>
</dbReference>
<feature type="region of interest" description="Disordered" evidence="12">
    <location>
        <begin position="2958"/>
        <end position="2983"/>
    </location>
</feature>
<feature type="compositionally biased region" description="Polar residues" evidence="12">
    <location>
        <begin position="1706"/>
        <end position="1745"/>
    </location>
</feature>
<dbReference type="CDD" id="cd13187">
    <property type="entry name" value="FERM_C_PTPH13"/>
    <property type="match status" value="1"/>
</dbReference>
<feature type="region of interest" description="Disordered" evidence="12">
    <location>
        <begin position="1507"/>
        <end position="1545"/>
    </location>
</feature>
<dbReference type="CDD" id="cd06792">
    <property type="entry name" value="PDZ2-PTPN13_FRMPD2-like"/>
    <property type="match status" value="1"/>
</dbReference>
<dbReference type="PANTHER" id="PTHR46900:SF1">
    <property type="entry name" value="TYROSINE-PROTEIN PHOSPHATASE NON-RECEPTOR TYPE 13"/>
    <property type="match status" value="1"/>
</dbReference>
<comment type="caution">
    <text evidence="18">The sequence shown here is derived from an EMBL/GenBank/DDBJ whole genome shotgun (WGS) entry which is preliminary data.</text>
</comment>
<feature type="compositionally biased region" description="Acidic residues" evidence="12">
    <location>
        <begin position="2965"/>
        <end position="2983"/>
    </location>
</feature>
<dbReference type="CDD" id="cd06696">
    <property type="entry name" value="PDZ4_PTPN13-like"/>
    <property type="match status" value="1"/>
</dbReference>
<accession>A0A6A4SKD2</accession>
<feature type="compositionally biased region" description="Basic and acidic residues" evidence="12">
    <location>
        <begin position="1527"/>
        <end position="1545"/>
    </location>
</feature>
<dbReference type="GO" id="GO:0036312">
    <property type="term" value="F:phosphatidylinositol 3-kinase regulatory subunit binding"/>
    <property type="evidence" value="ECO:0007669"/>
    <property type="project" value="TreeGrafter"/>
</dbReference>
<feature type="domain" description="KIND" evidence="17">
    <location>
        <begin position="58"/>
        <end position="241"/>
    </location>
</feature>
<evidence type="ECO:0000259" key="15">
    <source>
        <dbReference type="PROSITE" id="PS50057"/>
    </source>
</evidence>
<evidence type="ECO:0000259" key="13">
    <source>
        <dbReference type="PROSITE" id="PS50055"/>
    </source>
</evidence>
<sequence length="3160" mass="353656">MSAENLLALQFSDQLHGIIDCNITSVCCGGLCPIDEFPLLKQATYQVNISDYQRKMHVSLAEALEVRGGPLQEEEVWAVLSQSAESLQELFHKEPAAMGFIISPWSLLLMPSGNISFTDEYVTQQDLRAFTAPEVLEGISLTSVSDIEKMHMYSLGMTLFWGADYEIPQSQPMKLGEHLNSLLLNMCDDVTLSRMSLRTVLDICSKHIRNSTCDPPFSYIRKLVRLVLGSLSQLDGLLTDRESLPERSKEIRERLRGKGLPLGRSAAPRVLERYRARTQEQTSLNRGLSRSMGSLPIQGLLKGDEGAALQYNLSDYHHNPTELYSKPPSLQHQHSYPYLHPLHPQQKGRPVELDRRSLPFHGGDLGISQARKTWASSVDLAYIDPEALRFGALEDARRGSSALSTHSIGRLKSPLRPPREKDSSYPEFGGLKSRKPHHFSDMSVGSGLPGAYDRIKERQRKLQVLRQAVDALYMSEHVVRGLLNMRVIFFVSPTFPNWKNPTEAPPCYIIMQQIRVQRLRVKRLQEAISQADLRSENVTQYEAADEGLAGAELLLQKQEEEVQRLQAHLASRLSRANLYPTDDPLAASRASMLDLRDPLYTSSVTLRKPKNFHGPEFVKMASEPCVALSVPSSIMKRGKVDEVQRKVGVVLLNGQKLELSCDIKAVCKDVLDMVVAHIGLVEHHLFGLAYLRESEFFFADLDAKLSKVAPEGWKEDPKKKKSDVPFNLFLRIKFFLEDVSLIQHAMTKHQYYLQLRKDILEERMRCDTENAMLLASLALQAEFSDYQPELHGKTYFRLEHYLPVSLLDKVDQATVKEELPKLHSNYYGASETESEFEFLKVSQRLPEYGVHFHRVLPEKRSQTGIMLGVFSKGVLIFEVLNGNRTPVLRFPWRDTRKISFLKKKICLQNTSDGIKHLFQTDSNKTCQYLLQLSSDQHKFHLQMKARQNNQELQDLENCPLSILQYSLDPRSGDSVGRTVSSGSLAPTLSTRSNPDHLKRISYSEVALNKAPTGPILLQDELRFPGFNPAGSAVLTNPRIMSRSHHNLGQMPESAEQRVADSYRGESNSSGLSQPQQNQVASHFQQHQRASSDTDSLIHQQDKSFATASYSSPAWSRSRSKKESDSSSIEDSGQAYVEGVSMHSSSGPPSTPASVNDSLKKKLNALPSPERDITTVNLKKDVKYGLGDRLISVNEVNLEGLSHASTLEVLQSAPDDVTLVVSQPKESLYKDSSSGYVPYQAKSSLKALNSGQKGELDFDTSSEEHMGTGNPSSPVHSADPPSAATSTVRQQTSISSQDSRSSSFTKISQPPVNGVQQCLERVTTAASAAASNAQHHGPEPDMDLDPMPPALPPKTRKAKVSEAPKVSEHSDWGDSDMDDETCSSSQEKLKVKKEHILENLNGNAPGVNSLRPGELFDIELSKKDSSLGISVTVLFGKGGVNTTVRHGGIYVKAIIPKGAAELDGRIQKGDRVVAVNGRSLEGATHQQAVEALRDTGQTVHLLLEKGHPPADRVHAPLTPQRTPPSAGRSRDQGKNRGQPKEVKEKPEYSFITRGEVNQDDFIFSDNVFEVCLLKNTSGLGFSFSREENIPDESPGTSMVRVKKLFPGQPAAESGRINVGDVIMRVNQTALKGLSQHTPMPSPRKEAVTQVEPSLSTGRTTSPPVPQTQRNQGAVEEALERLLLKTPGRRNSYSDSTDGDEEVEEAFSPSTLEHSRQTWEQSVYHNPSSNLGLGQYDSTGQMDSTIHSPFYSPNLPKSRSNLSKRHPSSPFTADLDSPPPPMVPPPSSPSPDPLPPPLPLPLNITVSGNGQDMEEFVPEVELKVSLMKSEKGSLGFTLTKGNDHGCYIHDIVQDPAKGDGRLRPGDRMILVNNTDVSNMGHTEVVNLVRAAPRVVDLMVGRVLEAPKPPIEAHLLPDICFKGNQEPLGLELDGGSDSVYRVLFVRDVLPGSLASREGSLRPLDLIHYISGAPTQDLTLSENARLLELSLDNLALKATRDGKPVYPGQKNVSFLNNNISPKVSSSMNGEDTSDTESFTALCPLEVNEELMTGVSHTKAVTTIRKAKGLVHLIVSRPPDQNPNTYLAYLPINSDKCNENTDLSEDSGVKTKLCTPHDQLKSGGFPAIPPIDYEDDPLDQRRETEHSADFSEDTDCDGSSLPEDSPESSRKVEWQEESVDDPRNENYLQMSAEQPEEDEITWGSDELPIETMNSTSREDGPIITEDELTSLPLVKVVPDGQFTGPKLNTVVRMMRGLLEQKVPLQEFENLQNLQPLDDCLIGQTKENKKKNRYKNIVPFDTTRVVLGKDGGYINANFINMPVKDESYMYIACQGPLPTTLGDFWQMVWEQKSNVIAMMTQEVEGGKVKCQRYWPDTPRTAEMVDDRLQITLIKDQYLDNFVIRLIEVKDVLTNEIQRVTHLNYMGWPDHGTPSQPEQLLTFISYMRHVHQSGPIITHCSAGIGRSGTLICIDVVLGLISKDADSNKLPNNLPQLQNLIKRDPQSYVEEFLQQFRHYQSNVQIFKLQPDKANKELADLVMFLAQVCHCYVQHLSTFPQELSELLLSYHTLLEPDLRMTFCKALILLRNKDLIEPTRLLELFFELLRCHDKLLRKTLYTHIVADIKNINAKHKNNKVNTVLQNFMYTMLRDSNPIAAKISLDVMAELYKRNIWNDAKTVNVITTACFTKVTKILVAGLKFFLGKDEDEKNESDSDSEAEGPSVRDLKVRFSTGKKTTKNKKKLEKAMKVLKKHKKKNKAEVFNFSAIHLIHDPQDFSEKLLKQLENSKERFEVKIMMMELISRLVGIHELFLFNFYPFTQRFIQPHQREVTKILLCAAQATHQLVPPEIIEPVIMTIANNFVTDRNSGEVMCVGINAIKEVAARCPLAINEDLLQDLAQYKNHKDKNVMMSARGMIQLFRNLNPQMLHKRDRGRPTEASAEAKIKDYGELEAKDYIPGAEVLEVDGENKEGEENEEGWESASISDDDEDGEWVDVHHSSDEDAGEMTEKLQSIPVEERKAKAAAVSGSRLLTQDDFKKIRLVQMSKEVNAVPGKGQKRKIVDSDEEDGRRGELVTLRNIEKLHKKPKADKETRLATAMAGRTDRKDFVKKHTKLNPHASTSNKEKRRTKNFMMMRHSQNVRSKGKRSFREKQIALRDALLKRKKQHK</sequence>
<evidence type="ECO:0000259" key="16">
    <source>
        <dbReference type="PROSITE" id="PS50106"/>
    </source>
</evidence>
<dbReference type="InterPro" id="IPR007949">
    <property type="entry name" value="SDA1_MD"/>
</dbReference>
<organism evidence="18 19">
    <name type="scientific">Scophthalmus maximus</name>
    <name type="common">Turbot</name>
    <name type="synonym">Psetta maxima</name>
    <dbReference type="NCBI Taxonomy" id="52904"/>
    <lineage>
        <taxon>Eukaryota</taxon>
        <taxon>Metazoa</taxon>
        <taxon>Chordata</taxon>
        <taxon>Craniata</taxon>
        <taxon>Vertebrata</taxon>
        <taxon>Euteleostomi</taxon>
        <taxon>Actinopterygii</taxon>
        <taxon>Neopterygii</taxon>
        <taxon>Teleostei</taxon>
        <taxon>Neoteleostei</taxon>
        <taxon>Acanthomorphata</taxon>
        <taxon>Carangaria</taxon>
        <taxon>Pleuronectiformes</taxon>
        <taxon>Pleuronectoidei</taxon>
        <taxon>Scophthalmidae</taxon>
        <taxon>Scophthalmus</taxon>
    </lineage>
</organism>
<dbReference type="Proteomes" id="UP000438429">
    <property type="component" value="Unassembled WGS sequence"/>
</dbReference>
<dbReference type="PANTHER" id="PTHR46900">
    <property type="entry name" value="TYROSINE-PROTEIN PHOSPHATASE NON-RECEPTOR TYPE 13"/>
    <property type="match status" value="1"/>
</dbReference>
<dbReference type="PRINTS" id="PR00935">
    <property type="entry name" value="BAND41"/>
</dbReference>
<dbReference type="SUPFAM" id="SSF101690">
    <property type="entry name" value="PAZ domain"/>
    <property type="match status" value="1"/>
</dbReference>
<evidence type="ECO:0000313" key="19">
    <source>
        <dbReference type="Proteomes" id="UP000438429"/>
    </source>
</evidence>
<dbReference type="Gene3D" id="1.10.510.10">
    <property type="entry name" value="Transferase(Phosphotransferase) domain 1"/>
    <property type="match status" value="1"/>
</dbReference>
<dbReference type="InterPro" id="IPR000242">
    <property type="entry name" value="PTP_cat"/>
</dbReference>
<feature type="compositionally biased region" description="Basic and acidic residues" evidence="12">
    <location>
        <begin position="2133"/>
        <end position="2144"/>
    </location>
</feature>
<dbReference type="Gene3D" id="3.90.190.10">
    <property type="entry name" value="Protein tyrosine phosphatase superfamily"/>
    <property type="match status" value="1"/>
</dbReference>
<dbReference type="Pfam" id="PF00373">
    <property type="entry name" value="FERM_M"/>
    <property type="match status" value="1"/>
</dbReference>
<dbReference type="Pfam" id="PF00595">
    <property type="entry name" value="PDZ"/>
    <property type="match status" value="4"/>
</dbReference>
<feature type="coiled-coil region" evidence="11">
    <location>
        <begin position="541"/>
        <end position="575"/>
    </location>
</feature>
<dbReference type="Pfam" id="PF05285">
    <property type="entry name" value="SDA1_dom"/>
    <property type="match status" value="1"/>
</dbReference>
<keyword evidence="6" id="KW-0963">Cytoplasm</keyword>
<dbReference type="SMART" id="SM00750">
    <property type="entry name" value="KIND"/>
    <property type="match status" value="1"/>
</dbReference>
<dbReference type="SUPFAM" id="SSF52799">
    <property type="entry name" value="(Phosphotyrosine protein) phosphatases II"/>
    <property type="match status" value="1"/>
</dbReference>
<gene>
    <name evidence="18" type="ORF">F2P81_016146</name>
</gene>
<evidence type="ECO:0000256" key="6">
    <source>
        <dbReference type="ARBA" id="ARBA00022490"/>
    </source>
</evidence>
<feature type="region of interest" description="Disordered" evidence="12">
    <location>
        <begin position="3043"/>
        <end position="3062"/>
    </location>
</feature>
<evidence type="ECO:0000256" key="4">
    <source>
        <dbReference type="ARBA" id="ARBA00009649"/>
    </source>
</evidence>
<evidence type="ECO:0000256" key="9">
    <source>
        <dbReference type="ARBA" id="ARBA00023242"/>
    </source>
</evidence>
<feature type="domain" description="Tyrosine specific protein phosphatases" evidence="14">
    <location>
        <begin position="2434"/>
        <end position="2501"/>
    </location>
</feature>
<dbReference type="InterPro" id="IPR001478">
    <property type="entry name" value="PDZ"/>
</dbReference>
<comment type="function">
    <text evidence="1">Required for 60S pre-ribosomal subunits export to the cytoplasm.</text>
</comment>
<dbReference type="SMART" id="SM00404">
    <property type="entry name" value="PTPc_motif"/>
    <property type="match status" value="1"/>
</dbReference>
<dbReference type="GO" id="GO:0004725">
    <property type="term" value="F:protein tyrosine phosphatase activity"/>
    <property type="evidence" value="ECO:0007669"/>
    <property type="project" value="InterPro"/>
</dbReference>
<evidence type="ECO:0000256" key="1">
    <source>
        <dbReference type="ARBA" id="ARBA00003823"/>
    </source>
</evidence>
<dbReference type="InterPro" id="IPR036034">
    <property type="entry name" value="PDZ_sf"/>
</dbReference>
<dbReference type="SMART" id="SM00194">
    <property type="entry name" value="PTPc"/>
    <property type="match status" value="1"/>
</dbReference>
<evidence type="ECO:0000256" key="7">
    <source>
        <dbReference type="ARBA" id="ARBA00022737"/>
    </source>
</evidence>
<dbReference type="InterPro" id="IPR029071">
    <property type="entry name" value="Ubiquitin-like_domsf"/>
</dbReference>
<evidence type="ECO:0000256" key="11">
    <source>
        <dbReference type="SAM" id="Coils"/>
    </source>
</evidence>
<dbReference type="InterPro" id="IPR014352">
    <property type="entry name" value="FERM/acyl-CoA-bd_prot_sf"/>
</dbReference>
<dbReference type="InterPro" id="IPR036085">
    <property type="entry name" value="PAZ_dom_sf"/>
</dbReference>
<feature type="region of interest" description="Disordered" evidence="12">
    <location>
        <begin position="973"/>
        <end position="995"/>
    </location>
</feature>
<dbReference type="SUPFAM" id="SSF50729">
    <property type="entry name" value="PH domain-like"/>
    <property type="match status" value="1"/>
</dbReference>
<name>A0A6A4SKD2_SCOMX</name>
<dbReference type="InterPro" id="IPR000299">
    <property type="entry name" value="FERM_domain"/>
</dbReference>
<keyword evidence="11" id="KW-0175">Coiled coil</keyword>
<feature type="domain" description="PDZ" evidence="16">
    <location>
        <begin position="1821"/>
        <end position="1901"/>
    </location>
</feature>
<feature type="compositionally biased region" description="Low complexity" evidence="12">
    <location>
        <begin position="1107"/>
        <end position="1116"/>
    </location>
</feature>
<dbReference type="PROSITE" id="PS50057">
    <property type="entry name" value="FERM_3"/>
    <property type="match status" value="1"/>
</dbReference>
<feature type="region of interest" description="Disordered" evidence="12">
    <location>
        <begin position="3078"/>
        <end position="3144"/>
    </location>
</feature>
<feature type="domain" description="PDZ" evidence="16">
    <location>
        <begin position="1186"/>
        <end position="1224"/>
    </location>
</feature>
<evidence type="ECO:0000259" key="14">
    <source>
        <dbReference type="PROSITE" id="PS50056"/>
    </source>
</evidence>
<dbReference type="InterPro" id="IPR052074">
    <property type="entry name" value="NonRcpt_TyrProt_Phosphatase"/>
</dbReference>
<dbReference type="PROSITE" id="PS51377">
    <property type="entry name" value="KIND"/>
    <property type="match status" value="1"/>
</dbReference>
<feature type="compositionally biased region" description="Basic and acidic residues" evidence="12">
    <location>
        <begin position="3052"/>
        <end position="3062"/>
    </location>
</feature>
<evidence type="ECO:0000256" key="8">
    <source>
        <dbReference type="ARBA" id="ARBA00023212"/>
    </source>
</evidence>
<dbReference type="SMART" id="SM01196">
    <property type="entry name" value="FERM_C"/>
    <property type="match status" value="1"/>
</dbReference>
<feature type="region of interest" description="Disordered" evidence="12">
    <location>
        <begin position="401"/>
        <end position="444"/>
    </location>
</feature>
<dbReference type="EMBL" id="VEVO01000014">
    <property type="protein sequence ID" value="KAF0031591.1"/>
    <property type="molecule type" value="Genomic_DNA"/>
</dbReference>
<dbReference type="Gene3D" id="1.20.80.10">
    <property type="match status" value="1"/>
</dbReference>
<dbReference type="GO" id="GO:0005634">
    <property type="term" value="C:nucleus"/>
    <property type="evidence" value="ECO:0007669"/>
    <property type="project" value="UniProtKB-SubCell"/>
</dbReference>
<dbReference type="CDD" id="cd14473">
    <property type="entry name" value="FERM_B-lobe"/>
    <property type="match status" value="1"/>
</dbReference>
<dbReference type="InterPro" id="IPR003595">
    <property type="entry name" value="Tyr_Pase_cat"/>
</dbReference>
<feature type="coiled-coil region" evidence="11">
    <location>
        <begin position="2733"/>
        <end position="2794"/>
    </location>
</feature>
<feature type="region of interest" description="Disordered" evidence="12">
    <location>
        <begin position="1632"/>
        <end position="1797"/>
    </location>
</feature>
<dbReference type="PROSITE" id="PS50106">
    <property type="entry name" value="PDZ"/>
    <property type="match status" value="5"/>
</dbReference>
<dbReference type="SMART" id="SM00228">
    <property type="entry name" value="PDZ"/>
    <property type="match status" value="5"/>
</dbReference>
<dbReference type="InterPro" id="IPR016024">
    <property type="entry name" value="ARM-type_fold"/>
</dbReference>
<dbReference type="Pfam" id="PF00102">
    <property type="entry name" value="Y_phosphatase"/>
    <property type="match status" value="1"/>
</dbReference>
<dbReference type="Gene3D" id="2.30.42.10">
    <property type="match status" value="6"/>
</dbReference>
<dbReference type="Gene3D" id="3.10.20.90">
    <property type="entry name" value="Phosphatidylinositol 3-kinase Catalytic Subunit, Chain A, domain 1"/>
    <property type="match status" value="1"/>
</dbReference>
<evidence type="ECO:0000256" key="10">
    <source>
        <dbReference type="ARBA" id="ARBA00030442"/>
    </source>
</evidence>
<reference evidence="18 19" key="1">
    <citation type="submission" date="2019-06" db="EMBL/GenBank/DDBJ databases">
        <title>Draft genomes of female and male turbot (Scophthalmus maximus).</title>
        <authorList>
            <person name="Xu H."/>
            <person name="Xu X.-W."/>
            <person name="Shao C."/>
            <person name="Chen S."/>
        </authorList>
    </citation>
    <scope>NUCLEOTIDE SEQUENCE [LARGE SCALE GENOMIC DNA]</scope>
    <source>
        <strain evidence="18">Ysfricsl-2016a</strain>
        <tissue evidence="18">Blood</tissue>
    </source>
</reference>
<feature type="compositionally biased region" description="Pro residues" evidence="12">
    <location>
        <begin position="1775"/>
        <end position="1797"/>
    </location>
</feature>
<dbReference type="Gene3D" id="2.30.29.30">
    <property type="entry name" value="Pleckstrin-homology domain (PH domain)/Phosphotyrosine-binding domain (PTB)"/>
    <property type="match status" value="1"/>
</dbReference>
<dbReference type="Pfam" id="PF08158">
    <property type="entry name" value="SDA1_HEAT"/>
    <property type="match status" value="1"/>
</dbReference>
<dbReference type="InterPro" id="IPR012977">
    <property type="entry name" value="SDA1_N"/>
</dbReference>
<dbReference type="InterPro" id="IPR000387">
    <property type="entry name" value="Tyr_Pase_dom"/>
</dbReference>
<feature type="domain" description="Tyrosine-protein phosphatase" evidence="13">
    <location>
        <begin position="2258"/>
        <end position="2509"/>
    </location>
</feature>
<dbReference type="SUPFAM" id="SSF50156">
    <property type="entry name" value="PDZ domain-like"/>
    <property type="match status" value="5"/>
</dbReference>
<dbReference type="SMART" id="SM00295">
    <property type="entry name" value="B41"/>
    <property type="match status" value="1"/>
</dbReference>
<dbReference type="PROSITE" id="PS50055">
    <property type="entry name" value="TYR_PHOSPHATASE_PTP"/>
    <property type="match status" value="1"/>
</dbReference>
<dbReference type="Pfam" id="PF16599">
    <property type="entry name" value="PTN13_u3"/>
    <property type="match status" value="1"/>
</dbReference>
<dbReference type="InterPro" id="IPR029021">
    <property type="entry name" value="Prot-tyrosine_phosphatase-like"/>
</dbReference>
<dbReference type="Pfam" id="PF21638">
    <property type="entry name" value="SDA1_C"/>
    <property type="match status" value="1"/>
</dbReference>
<proteinExistence type="inferred from homology"/>
<comment type="similarity">
    <text evidence="4">Belongs to the protein-tyrosine phosphatase family. Non-receptor class subfamily.</text>
</comment>
<feature type="compositionally biased region" description="Basic and acidic residues" evidence="12">
    <location>
        <begin position="1358"/>
        <end position="1371"/>
    </location>
</feature>
<feature type="region of interest" description="Disordered" evidence="12">
    <location>
        <begin position="2110"/>
        <end position="2180"/>
    </location>
</feature>
<dbReference type="CDD" id="cd17195">
    <property type="entry name" value="FERM_F1_PTPN13"/>
    <property type="match status" value="1"/>
</dbReference>
<keyword evidence="9" id="KW-0539">Nucleus</keyword>
<evidence type="ECO:0000256" key="3">
    <source>
        <dbReference type="ARBA" id="ARBA00004245"/>
    </source>
</evidence>
<dbReference type="Pfam" id="PF09380">
    <property type="entry name" value="FERM_C"/>
    <property type="match status" value="1"/>
</dbReference>
<evidence type="ECO:0000256" key="5">
    <source>
        <dbReference type="ARBA" id="ARBA00013636"/>
    </source>
</evidence>
<feature type="compositionally biased region" description="Basic and acidic residues" evidence="12">
    <location>
        <begin position="1054"/>
        <end position="1063"/>
    </location>
</feature>
<dbReference type="InterPro" id="IPR011993">
    <property type="entry name" value="PH-like_dom_sf"/>
</dbReference>
<evidence type="ECO:0000313" key="18">
    <source>
        <dbReference type="EMBL" id="KAF0031591.1"/>
    </source>
</evidence>
<feature type="compositionally biased region" description="Polar residues" evidence="12">
    <location>
        <begin position="1064"/>
        <end position="1106"/>
    </location>
</feature>
<dbReference type="InterPro" id="IPR035963">
    <property type="entry name" value="FERM_2"/>
</dbReference>
<protein>
    <recommendedName>
        <fullName evidence="5">Protein SDA1 homolog</fullName>
    </recommendedName>
    <alternativeName>
        <fullName evidence="10">SDA1 domain-containing protein 1</fullName>
    </alternativeName>
</protein>
<feature type="compositionally biased region" description="Low complexity" evidence="12">
    <location>
        <begin position="1289"/>
        <end position="1302"/>
    </location>
</feature>
<evidence type="ECO:0000256" key="12">
    <source>
        <dbReference type="SAM" id="MobiDB-lite"/>
    </source>
</evidence>
<dbReference type="GO" id="GO:0005856">
    <property type="term" value="C:cytoskeleton"/>
    <property type="evidence" value="ECO:0007669"/>
    <property type="project" value="UniProtKB-SubCell"/>
</dbReference>
<feature type="region of interest" description="Disordered" evidence="12">
    <location>
        <begin position="1043"/>
        <end position="1133"/>
    </location>
</feature>
<dbReference type="Pfam" id="PF09379">
    <property type="entry name" value="FERM_N"/>
    <property type="match status" value="1"/>
</dbReference>
<feature type="domain" description="PDZ" evidence="16">
    <location>
        <begin position="1416"/>
        <end position="1506"/>
    </location>
</feature>
<feature type="compositionally biased region" description="Polar residues" evidence="12">
    <location>
        <begin position="1649"/>
        <end position="1670"/>
    </location>
</feature>
<dbReference type="SUPFAM" id="SSF47031">
    <property type="entry name" value="Second domain of FERM"/>
    <property type="match status" value="1"/>
</dbReference>
<dbReference type="SUPFAM" id="SSF48371">
    <property type="entry name" value="ARM repeat"/>
    <property type="match status" value="1"/>
</dbReference>
<dbReference type="PRINTS" id="PR00700">
    <property type="entry name" value="PRTYPHPHTASE"/>
</dbReference>
<evidence type="ECO:0000259" key="17">
    <source>
        <dbReference type="PROSITE" id="PS51377"/>
    </source>
</evidence>
<feature type="domain" description="PDZ" evidence="16">
    <location>
        <begin position="1919"/>
        <end position="1998"/>
    </location>
</feature>
<keyword evidence="7" id="KW-0677">Repeat</keyword>
<dbReference type="SUPFAM" id="SSF54236">
    <property type="entry name" value="Ubiquitin-like"/>
    <property type="match status" value="1"/>
</dbReference>
<dbReference type="InterPro" id="IPR018979">
    <property type="entry name" value="FERM_N"/>
</dbReference>
<evidence type="ECO:0000256" key="2">
    <source>
        <dbReference type="ARBA" id="ARBA00004123"/>
    </source>
</evidence>
<dbReference type="PROSITE" id="PS50056">
    <property type="entry name" value="TYR_PHOSPHATASE_2"/>
    <property type="match status" value="1"/>
</dbReference>
<feature type="region of interest" description="Disordered" evidence="12">
    <location>
        <begin position="1247"/>
        <end position="1386"/>
    </location>
</feature>
<dbReference type="InterPro" id="IPR019748">
    <property type="entry name" value="FERM_central"/>
</dbReference>
<feature type="compositionally biased region" description="Basic and acidic residues" evidence="12">
    <location>
        <begin position="2162"/>
        <end position="2179"/>
    </location>
</feature>
<feature type="compositionally biased region" description="Polar residues" evidence="12">
    <location>
        <begin position="1303"/>
        <end position="1315"/>
    </location>
</feature>
<dbReference type="InterPro" id="IPR019749">
    <property type="entry name" value="Band_41_domain"/>
</dbReference>
<dbReference type="GO" id="GO:0005737">
    <property type="term" value="C:cytoplasm"/>
    <property type="evidence" value="ECO:0007669"/>
    <property type="project" value="TreeGrafter"/>
</dbReference>
<keyword evidence="8" id="KW-0206">Cytoskeleton</keyword>
<feature type="compositionally biased region" description="Polar residues" evidence="12">
    <location>
        <begin position="977"/>
        <end position="992"/>
    </location>
</feature>